<dbReference type="GO" id="GO:0005096">
    <property type="term" value="F:GTPase activator activity"/>
    <property type="evidence" value="ECO:0007669"/>
    <property type="project" value="UniProtKB-KW"/>
</dbReference>
<dbReference type="InterPro" id="IPR027038">
    <property type="entry name" value="RanGap"/>
</dbReference>
<proteinExistence type="predicted"/>
<name>A0A8K1C6P5_PYTOL</name>
<dbReference type="GO" id="GO:0048471">
    <property type="term" value="C:perinuclear region of cytoplasm"/>
    <property type="evidence" value="ECO:0007669"/>
    <property type="project" value="TreeGrafter"/>
</dbReference>
<evidence type="ECO:0000313" key="5">
    <source>
        <dbReference type="Proteomes" id="UP000794436"/>
    </source>
</evidence>
<dbReference type="EMBL" id="SPLM01000144">
    <property type="protein sequence ID" value="TMW57416.1"/>
    <property type="molecule type" value="Genomic_DNA"/>
</dbReference>
<protein>
    <submittedName>
        <fullName evidence="4">Uncharacterized protein</fullName>
    </submittedName>
</protein>
<evidence type="ECO:0000313" key="4">
    <source>
        <dbReference type="EMBL" id="TMW57416.1"/>
    </source>
</evidence>
<organism evidence="4 5">
    <name type="scientific">Pythium oligandrum</name>
    <name type="common">Mycoparasitic fungus</name>
    <dbReference type="NCBI Taxonomy" id="41045"/>
    <lineage>
        <taxon>Eukaryota</taxon>
        <taxon>Sar</taxon>
        <taxon>Stramenopiles</taxon>
        <taxon>Oomycota</taxon>
        <taxon>Peronosporomycetes</taxon>
        <taxon>Pythiales</taxon>
        <taxon>Pythiaceae</taxon>
        <taxon>Pythium</taxon>
    </lineage>
</organism>
<dbReference type="GO" id="GO:0005634">
    <property type="term" value="C:nucleus"/>
    <property type="evidence" value="ECO:0007669"/>
    <property type="project" value="TreeGrafter"/>
</dbReference>
<evidence type="ECO:0000256" key="1">
    <source>
        <dbReference type="ARBA" id="ARBA00022468"/>
    </source>
</evidence>
<sequence length="705" mass="79050">MEKQTGDSPIKAVFGRAIQLRRDGKLQDAIALLKTAIEADGDSGELWGELALGQHQLWHQHMTKLHHQDAIKTGGFKEDPLRSSLLQETYNTFIIAMEYPVNKKNPLILVKLVVLYIEFQAYRGALSVCTLLVEGYANSSVIQEAIFLTAVSAKALQKHRESAQYFQHVAEKPPYRLHSYQLHLLAALEFEKVGGMRDHVREAFHQAYKDMIALSPLTPSEKAAHSIYKTSKKNESQRVQLWYQDDSTWFDLGKRLMTLNFPILVCDLLAVARKRKKVFPLEILVMEGIAFQRVGDTNRAIELLTEALQREYWSDYIRCLLRRLSDGWKNQFDLEEQSASTIQCELRKHQLRVKWRDTVRSLVEARRHEMTVKIQCKWRQYKAKSLLANLRHQRHLREVAENEIRSAARSTASISPDKWKVFAKSDGFGQTVKQQQRNLTLEQRAEIPSIVFYTLLNRVRKSGILQLSFSGGLSFTTAQMYELLAFASSVIVDGGGGDAASHLVNQVVDAMETSNACPTHKLMMYNARLDTAHAVKLCHVLKHPRGMLTALILSNVRLTTAGVVAIATALCHGHGRLGQLVLEGCGIGSIGGAALFEALCHNKQLWKLDLSGNHLSDSVCPLLSTALLTNESLQVLSLRANGLSDRGVFTYVAPTLERLCSSGLELLVVSVASVAAHHALQQAASRFAGAIRRPFRVETCDWLKS</sequence>
<dbReference type="InterPro" id="IPR032675">
    <property type="entry name" value="LRR_dom_sf"/>
</dbReference>
<dbReference type="PANTHER" id="PTHR24113:SF12">
    <property type="entry name" value="RAN GTPASE-ACTIVATING PROTEIN 1"/>
    <property type="match status" value="1"/>
</dbReference>
<keyword evidence="3" id="KW-0677">Repeat</keyword>
<dbReference type="SMART" id="SM00368">
    <property type="entry name" value="LRR_RI"/>
    <property type="match status" value="4"/>
</dbReference>
<dbReference type="PANTHER" id="PTHR24113">
    <property type="entry name" value="RAN GTPASE-ACTIVATING PROTEIN 1"/>
    <property type="match status" value="1"/>
</dbReference>
<accession>A0A8K1C6P5</accession>
<dbReference type="GO" id="GO:0031267">
    <property type="term" value="F:small GTPase binding"/>
    <property type="evidence" value="ECO:0007669"/>
    <property type="project" value="TreeGrafter"/>
</dbReference>
<keyword evidence="5" id="KW-1185">Reference proteome</keyword>
<dbReference type="SUPFAM" id="SSF48452">
    <property type="entry name" value="TPR-like"/>
    <property type="match status" value="1"/>
</dbReference>
<keyword evidence="2" id="KW-0433">Leucine-rich repeat</keyword>
<dbReference type="GO" id="GO:0006913">
    <property type="term" value="P:nucleocytoplasmic transport"/>
    <property type="evidence" value="ECO:0007669"/>
    <property type="project" value="TreeGrafter"/>
</dbReference>
<dbReference type="Proteomes" id="UP000794436">
    <property type="component" value="Unassembled WGS sequence"/>
</dbReference>
<dbReference type="SUPFAM" id="SSF52047">
    <property type="entry name" value="RNI-like"/>
    <property type="match status" value="1"/>
</dbReference>
<evidence type="ECO:0000256" key="3">
    <source>
        <dbReference type="ARBA" id="ARBA00022737"/>
    </source>
</evidence>
<dbReference type="InterPro" id="IPR011990">
    <property type="entry name" value="TPR-like_helical_dom_sf"/>
</dbReference>
<dbReference type="PROSITE" id="PS50096">
    <property type="entry name" value="IQ"/>
    <property type="match status" value="1"/>
</dbReference>
<gene>
    <name evidence="4" type="ORF">Poli38472_003341</name>
</gene>
<comment type="caution">
    <text evidence="4">The sequence shown here is derived from an EMBL/GenBank/DDBJ whole genome shotgun (WGS) entry which is preliminary data.</text>
</comment>
<dbReference type="Gene3D" id="1.25.40.10">
    <property type="entry name" value="Tetratricopeptide repeat domain"/>
    <property type="match status" value="1"/>
</dbReference>
<dbReference type="GO" id="GO:0005829">
    <property type="term" value="C:cytosol"/>
    <property type="evidence" value="ECO:0007669"/>
    <property type="project" value="TreeGrafter"/>
</dbReference>
<evidence type="ECO:0000256" key="2">
    <source>
        <dbReference type="ARBA" id="ARBA00022614"/>
    </source>
</evidence>
<dbReference type="AlphaFoldDB" id="A0A8K1C6P5"/>
<dbReference type="Gene3D" id="3.80.10.10">
    <property type="entry name" value="Ribonuclease Inhibitor"/>
    <property type="match status" value="1"/>
</dbReference>
<dbReference type="OrthoDB" id="76105at2759"/>
<keyword evidence="1" id="KW-0343">GTPase activation</keyword>
<reference evidence="4" key="1">
    <citation type="submission" date="2019-03" db="EMBL/GenBank/DDBJ databases">
        <title>Long read genome sequence of the mycoparasitic Pythium oligandrum ATCC 38472 isolated from sugarbeet rhizosphere.</title>
        <authorList>
            <person name="Gaulin E."/>
        </authorList>
    </citation>
    <scope>NUCLEOTIDE SEQUENCE</scope>
    <source>
        <strain evidence="4">ATCC 38472_TT</strain>
    </source>
</reference>